<dbReference type="SUPFAM" id="SSF103473">
    <property type="entry name" value="MFS general substrate transporter"/>
    <property type="match status" value="1"/>
</dbReference>
<evidence type="ECO:0000259" key="4">
    <source>
        <dbReference type="PROSITE" id="PS50850"/>
    </source>
</evidence>
<evidence type="ECO:0000313" key="6">
    <source>
        <dbReference type="Proteomes" id="UP000770015"/>
    </source>
</evidence>
<dbReference type="OrthoDB" id="6499973at2759"/>
<feature type="transmembrane region" description="Helical" evidence="3">
    <location>
        <begin position="158"/>
        <end position="178"/>
    </location>
</feature>
<feature type="transmembrane region" description="Helical" evidence="3">
    <location>
        <begin position="384"/>
        <end position="404"/>
    </location>
</feature>
<dbReference type="Gene3D" id="1.20.1250.20">
    <property type="entry name" value="MFS general substrate transporter like domains"/>
    <property type="match status" value="2"/>
</dbReference>
<reference evidence="5" key="1">
    <citation type="journal article" date="2021" name="Nat. Commun.">
        <title>Genetic determinants of endophytism in the Arabidopsis root mycobiome.</title>
        <authorList>
            <person name="Mesny F."/>
            <person name="Miyauchi S."/>
            <person name="Thiergart T."/>
            <person name="Pickel B."/>
            <person name="Atanasova L."/>
            <person name="Karlsson M."/>
            <person name="Huettel B."/>
            <person name="Barry K.W."/>
            <person name="Haridas S."/>
            <person name="Chen C."/>
            <person name="Bauer D."/>
            <person name="Andreopoulos W."/>
            <person name="Pangilinan J."/>
            <person name="LaButti K."/>
            <person name="Riley R."/>
            <person name="Lipzen A."/>
            <person name="Clum A."/>
            <person name="Drula E."/>
            <person name="Henrissat B."/>
            <person name="Kohler A."/>
            <person name="Grigoriev I.V."/>
            <person name="Martin F.M."/>
            <person name="Hacquard S."/>
        </authorList>
    </citation>
    <scope>NUCLEOTIDE SEQUENCE</scope>
    <source>
        <strain evidence="5">MPI-SDFR-AT-0117</strain>
    </source>
</reference>
<feature type="transmembrane region" description="Helical" evidence="3">
    <location>
        <begin position="347"/>
        <end position="372"/>
    </location>
</feature>
<evidence type="ECO:0000256" key="3">
    <source>
        <dbReference type="SAM" id="Phobius"/>
    </source>
</evidence>
<dbReference type="GO" id="GO:0016020">
    <property type="term" value="C:membrane"/>
    <property type="evidence" value="ECO:0007669"/>
    <property type="project" value="UniProtKB-SubCell"/>
</dbReference>
<dbReference type="GO" id="GO:0022857">
    <property type="term" value="F:transmembrane transporter activity"/>
    <property type="evidence" value="ECO:0007669"/>
    <property type="project" value="InterPro"/>
</dbReference>
<dbReference type="EMBL" id="JAGSXJ010000005">
    <property type="protein sequence ID" value="KAH6691318.1"/>
    <property type="molecule type" value="Genomic_DNA"/>
</dbReference>
<protein>
    <submittedName>
        <fullName evidence="5">Monocarboxylate transporter</fullName>
    </submittedName>
</protein>
<dbReference type="Pfam" id="PF07690">
    <property type="entry name" value="MFS_1"/>
    <property type="match status" value="1"/>
</dbReference>
<dbReference type="InterPro" id="IPR036259">
    <property type="entry name" value="MFS_trans_sf"/>
</dbReference>
<comment type="caution">
    <text evidence="5">The sequence shown here is derived from an EMBL/GenBank/DDBJ whole genome shotgun (WGS) entry which is preliminary data.</text>
</comment>
<accession>A0A9P8VG02</accession>
<dbReference type="PANTHER" id="PTHR11360:SF284">
    <property type="entry name" value="EG:103B4.3 PROTEIN-RELATED"/>
    <property type="match status" value="1"/>
</dbReference>
<evidence type="ECO:0000256" key="1">
    <source>
        <dbReference type="ARBA" id="ARBA00004141"/>
    </source>
</evidence>
<dbReference type="InterPro" id="IPR011701">
    <property type="entry name" value="MFS"/>
</dbReference>
<organism evidence="5 6">
    <name type="scientific">Plectosphaerella plurivora</name>
    <dbReference type="NCBI Taxonomy" id="936078"/>
    <lineage>
        <taxon>Eukaryota</taxon>
        <taxon>Fungi</taxon>
        <taxon>Dikarya</taxon>
        <taxon>Ascomycota</taxon>
        <taxon>Pezizomycotina</taxon>
        <taxon>Sordariomycetes</taxon>
        <taxon>Hypocreomycetidae</taxon>
        <taxon>Glomerellales</taxon>
        <taxon>Plectosphaerellaceae</taxon>
        <taxon>Plectosphaerella</taxon>
    </lineage>
</organism>
<feature type="transmembrane region" description="Helical" evidence="3">
    <location>
        <begin position="24"/>
        <end position="48"/>
    </location>
</feature>
<dbReference type="AlphaFoldDB" id="A0A9P8VG02"/>
<feature type="transmembrane region" description="Helical" evidence="3">
    <location>
        <begin position="314"/>
        <end position="335"/>
    </location>
</feature>
<feature type="transmembrane region" description="Helical" evidence="3">
    <location>
        <begin position="130"/>
        <end position="152"/>
    </location>
</feature>
<feature type="transmembrane region" description="Helical" evidence="3">
    <location>
        <begin position="99"/>
        <end position="118"/>
    </location>
</feature>
<comment type="similarity">
    <text evidence="2">Belongs to the major facilitator superfamily. Monocarboxylate porter (TC 2.A.1.13) family.</text>
</comment>
<gene>
    <name evidence="5" type="ORF">F5X68DRAFT_252237</name>
</gene>
<keyword evidence="6" id="KW-1185">Reference proteome</keyword>
<sequence>MVPNSFIPKQTRQGPYADANTRKYISTLLAAFMINFTACGILFGFGIYQHHYETMVLDESTPFYGASTASIDLIGTLAASLMTIVAPFVMSWTRHFEPLFVTTAGGVLFGIAGVLASYGKTLWHFQLAQGLLMGLATGLSFVPSMTLAPTWFDEHRGLAMGLVSSRTGVGGLVWAPILSSCIASMGFRNTLRMTSCVGLVVICFSGLFLDWEPSMKRQLLNQGEGRSGAAALFDIPLPSQFTINQRAFVLLAICTVAQSAAYYTPVFFMALYSQTLGYSESSGAYLTAASNACNAIGKIAMGFVADRLGRLNSFLLVTFLAAASTLGLWLSSTLVGNVNESVARSLFVAFIVLYGLFASAFISLLPVAIVELYGVKEIPRMAGVIYLLQGLAVLVGTPVAGVLVPGNEVDRDPSSYTSLAALVGGLMAVAALGTAGVSFEAVRVAKLDR</sequence>
<keyword evidence="3" id="KW-1133">Transmembrane helix</keyword>
<feature type="transmembrane region" description="Helical" evidence="3">
    <location>
        <begin position="247"/>
        <end position="272"/>
    </location>
</feature>
<evidence type="ECO:0000256" key="2">
    <source>
        <dbReference type="ARBA" id="ARBA00006727"/>
    </source>
</evidence>
<proteinExistence type="inferred from homology"/>
<name>A0A9P8VG02_9PEZI</name>
<dbReference type="Proteomes" id="UP000770015">
    <property type="component" value="Unassembled WGS sequence"/>
</dbReference>
<dbReference type="PROSITE" id="PS50850">
    <property type="entry name" value="MFS"/>
    <property type="match status" value="1"/>
</dbReference>
<evidence type="ECO:0000313" key="5">
    <source>
        <dbReference type="EMBL" id="KAH6691318.1"/>
    </source>
</evidence>
<keyword evidence="3" id="KW-0812">Transmembrane</keyword>
<feature type="domain" description="Major facilitator superfamily (MFS) profile" evidence="4">
    <location>
        <begin position="23"/>
        <end position="442"/>
    </location>
</feature>
<dbReference type="InterPro" id="IPR050327">
    <property type="entry name" value="Proton-linked_MCT"/>
</dbReference>
<feature type="transmembrane region" description="Helical" evidence="3">
    <location>
        <begin position="416"/>
        <end position="439"/>
    </location>
</feature>
<keyword evidence="3" id="KW-0472">Membrane</keyword>
<dbReference type="InterPro" id="IPR020846">
    <property type="entry name" value="MFS_dom"/>
</dbReference>
<dbReference type="PANTHER" id="PTHR11360">
    <property type="entry name" value="MONOCARBOXYLATE TRANSPORTER"/>
    <property type="match status" value="1"/>
</dbReference>
<comment type="subcellular location">
    <subcellularLocation>
        <location evidence="1">Membrane</location>
        <topology evidence="1">Multi-pass membrane protein</topology>
    </subcellularLocation>
</comment>
<feature type="transmembrane region" description="Helical" evidence="3">
    <location>
        <begin position="69"/>
        <end position="93"/>
    </location>
</feature>